<dbReference type="OrthoDB" id="5611741at2"/>
<evidence type="ECO:0000313" key="8">
    <source>
        <dbReference type="EMBL" id="POU65711.1"/>
    </source>
</evidence>
<feature type="transmembrane region" description="Helical" evidence="6">
    <location>
        <begin position="278"/>
        <end position="297"/>
    </location>
</feature>
<gene>
    <name evidence="8" type="ORF">C3430_10420</name>
</gene>
<dbReference type="EMBL" id="PQLX01000003">
    <property type="protein sequence ID" value="POU65711.1"/>
    <property type="molecule type" value="Genomic_DNA"/>
</dbReference>
<accession>A0A2S4RY46</accession>
<dbReference type="PANTHER" id="PTHR35007:SF2">
    <property type="entry name" value="PILUS ASSEMBLE PROTEIN"/>
    <property type="match status" value="1"/>
</dbReference>
<keyword evidence="2" id="KW-1003">Cell membrane</keyword>
<feature type="transmembrane region" description="Helical" evidence="6">
    <location>
        <begin position="76"/>
        <end position="92"/>
    </location>
</feature>
<protein>
    <submittedName>
        <fullName evidence="8">Protein dehydratase</fullName>
    </submittedName>
</protein>
<evidence type="ECO:0000256" key="2">
    <source>
        <dbReference type="ARBA" id="ARBA00022475"/>
    </source>
</evidence>
<dbReference type="InterPro" id="IPR018076">
    <property type="entry name" value="T2SS_GspF_dom"/>
</dbReference>
<organism evidence="8 9">
    <name type="scientific">Citrobacter amalonaticus</name>
    <dbReference type="NCBI Taxonomy" id="35703"/>
    <lineage>
        <taxon>Bacteria</taxon>
        <taxon>Pseudomonadati</taxon>
        <taxon>Pseudomonadota</taxon>
        <taxon>Gammaproteobacteria</taxon>
        <taxon>Enterobacterales</taxon>
        <taxon>Enterobacteriaceae</taxon>
        <taxon>Citrobacter</taxon>
    </lineage>
</organism>
<evidence type="ECO:0000256" key="4">
    <source>
        <dbReference type="ARBA" id="ARBA00022989"/>
    </source>
</evidence>
<name>A0A2S4RY46_CITAM</name>
<dbReference type="AlphaFoldDB" id="A0A2S4RY46"/>
<keyword evidence="3 6" id="KW-0812">Transmembrane</keyword>
<keyword evidence="5 6" id="KW-0472">Membrane</keyword>
<sequence>MTLFFILLVILGVVNFIAVLIYYKKVKKLDGGEQRFRVATKKKNWSGQVLEKIKEAVTGDVRSIKSTYRNMKPKEVALFFGLFLAGVYLNIAFLKFNIIIASVVLLIVLSYLHFRISKKKQRALFEIEFSEALNIINSSISSGNSIVVGITHCGNKLNGEVVGPELKIVSRRLSIGEDVYAVLMDSYERLPYREYYFFILAVIININGGGQVREVMTRLAKQISDAKIIDRKKLTMTSEARMSVKVLAMIPVGFVFVLNILSPENFDILINHDSGRMILYYAIGSVCLGLAIIWNMMNKAV</sequence>
<reference evidence="8 9" key="1">
    <citation type="submission" date="2018-01" db="EMBL/GenBank/DDBJ databases">
        <title>Complete genome sequences of 14 Citrobacter spp. isolated from plant in Canada.</title>
        <authorList>
            <person name="Bhandare S.G."/>
            <person name="Colavecchio A."/>
            <person name="Jeukens J."/>
            <person name="Emond-Rheault J.-G."/>
            <person name="Freschi L."/>
            <person name="Hamel J."/>
            <person name="Kukavica-Ibrulj I."/>
            <person name="Levesque R."/>
            <person name="Goodridge L."/>
        </authorList>
    </citation>
    <scope>NUCLEOTIDE SEQUENCE [LARGE SCALE GENOMIC DNA]</scope>
    <source>
        <strain evidence="8 9">S1285</strain>
    </source>
</reference>
<dbReference type="GO" id="GO:0005886">
    <property type="term" value="C:plasma membrane"/>
    <property type="evidence" value="ECO:0007669"/>
    <property type="project" value="UniProtKB-SubCell"/>
</dbReference>
<evidence type="ECO:0000259" key="7">
    <source>
        <dbReference type="Pfam" id="PF00482"/>
    </source>
</evidence>
<evidence type="ECO:0000256" key="5">
    <source>
        <dbReference type="ARBA" id="ARBA00023136"/>
    </source>
</evidence>
<evidence type="ECO:0000256" key="1">
    <source>
        <dbReference type="ARBA" id="ARBA00004651"/>
    </source>
</evidence>
<comment type="caution">
    <text evidence="8">The sequence shown here is derived from an EMBL/GenBank/DDBJ whole genome shotgun (WGS) entry which is preliminary data.</text>
</comment>
<feature type="domain" description="Type II secretion system protein GspF" evidence="7">
    <location>
        <begin position="134"/>
        <end position="258"/>
    </location>
</feature>
<evidence type="ECO:0000256" key="3">
    <source>
        <dbReference type="ARBA" id="ARBA00022692"/>
    </source>
</evidence>
<feature type="transmembrane region" description="Helical" evidence="6">
    <location>
        <begin position="242"/>
        <end position="262"/>
    </location>
</feature>
<dbReference type="PANTHER" id="PTHR35007">
    <property type="entry name" value="INTEGRAL MEMBRANE PROTEIN-RELATED"/>
    <property type="match status" value="1"/>
</dbReference>
<comment type="subcellular location">
    <subcellularLocation>
        <location evidence="1">Cell membrane</location>
        <topology evidence="1">Multi-pass membrane protein</topology>
    </subcellularLocation>
</comment>
<dbReference type="RefSeq" id="WP_103776076.1">
    <property type="nucleotide sequence ID" value="NZ_PQLX01000003.1"/>
</dbReference>
<evidence type="ECO:0000256" key="6">
    <source>
        <dbReference type="SAM" id="Phobius"/>
    </source>
</evidence>
<feature type="transmembrane region" description="Helical" evidence="6">
    <location>
        <begin position="98"/>
        <end position="114"/>
    </location>
</feature>
<keyword evidence="4 6" id="KW-1133">Transmembrane helix</keyword>
<dbReference type="Proteomes" id="UP000237003">
    <property type="component" value="Unassembled WGS sequence"/>
</dbReference>
<dbReference type="Pfam" id="PF00482">
    <property type="entry name" value="T2SSF"/>
    <property type="match status" value="1"/>
</dbReference>
<proteinExistence type="predicted"/>
<feature type="transmembrane region" description="Helical" evidence="6">
    <location>
        <begin position="6"/>
        <end position="23"/>
    </location>
</feature>
<evidence type="ECO:0000313" key="9">
    <source>
        <dbReference type="Proteomes" id="UP000237003"/>
    </source>
</evidence>